<protein>
    <submittedName>
        <fullName evidence="1">Uncharacterized protein</fullName>
    </submittedName>
</protein>
<keyword evidence="2" id="KW-1185">Reference proteome</keyword>
<keyword evidence="1" id="KW-0614">Plasmid</keyword>
<dbReference type="RefSeq" id="WP_201083465.1">
    <property type="nucleotide sequence ID" value="NZ_CP067422.1"/>
</dbReference>
<name>A0ABX7BH35_9PROT</name>
<accession>A0ABX7BH35</accession>
<dbReference type="Proteomes" id="UP000595197">
    <property type="component" value="Plasmid pTT6-2"/>
</dbReference>
<evidence type="ECO:0000313" key="1">
    <source>
        <dbReference type="EMBL" id="QQP93705.1"/>
    </source>
</evidence>
<dbReference type="EMBL" id="CP067422">
    <property type="protein sequence ID" value="QQP93705.1"/>
    <property type="molecule type" value="Genomic_DNA"/>
</dbReference>
<sequence>MFSSISLEIAVLALAVAGLAAVIAEIVLKDPRMLSEIVTDVAAMARPQRRGGAVSSASNSNFRKAA</sequence>
<evidence type="ECO:0000313" key="2">
    <source>
        <dbReference type="Proteomes" id="UP000595197"/>
    </source>
</evidence>
<organism evidence="1 2">
    <name type="scientific">Skermanella cutis</name>
    <dbReference type="NCBI Taxonomy" id="2775420"/>
    <lineage>
        <taxon>Bacteria</taxon>
        <taxon>Pseudomonadati</taxon>
        <taxon>Pseudomonadota</taxon>
        <taxon>Alphaproteobacteria</taxon>
        <taxon>Rhodospirillales</taxon>
        <taxon>Azospirillaceae</taxon>
        <taxon>Skermanella</taxon>
    </lineage>
</organism>
<proteinExistence type="predicted"/>
<reference evidence="1" key="1">
    <citation type="submission" date="2021-02" db="EMBL/GenBank/DDBJ databases">
        <title>Skermanella TT6 skin isolate.</title>
        <authorList>
            <person name="Lee K."/>
            <person name="Ganzorig M."/>
        </authorList>
    </citation>
    <scope>NUCLEOTIDE SEQUENCE</scope>
    <source>
        <strain evidence="1">TT6</strain>
    </source>
</reference>
<geneLocation type="plasmid" evidence="1 2">
    <name>pTT6-2</name>
</geneLocation>
<gene>
    <name evidence="1" type="ORF">IGS68_32345</name>
</gene>